<accession>A0ABY7K399</accession>
<dbReference type="Pfam" id="PF14029">
    <property type="entry name" value="DUF4244"/>
    <property type="match status" value="1"/>
</dbReference>
<gene>
    <name evidence="1" type="ORF">M6B22_10405</name>
</gene>
<organism evidence="1 2">
    <name type="scientific">Jatrophihabitans cynanchi</name>
    <dbReference type="NCBI Taxonomy" id="2944128"/>
    <lineage>
        <taxon>Bacteria</taxon>
        <taxon>Bacillati</taxon>
        <taxon>Actinomycetota</taxon>
        <taxon>Actinomycetes</taxon>
        <taxon>Jatrophihabitantales</taxon>
        <taxon>Jatrophihabitantaceae</taxon>
        <taxon>Jatrophihabitans</taxon>
    </lineage>
</organism>
<name>A0ABY7K399_9ACTN</name>
<keyword evidence="2" id="KW-1185">Reference proteome</keyword>
<reference evidence="1" key="1">
    <citation type="submission" date="2022-05" db="EMBL/GenBank/DDBJ databases">
        <title>Jatrophihabitans sp. SB3-54 whole genome sequence.</title>
        <authorList>
            <person name="Suh M.K."/>
            <person name="Eom M.K."/>
            <person name="Kim J.S."/>
            <person name="Kim H.S."/>
            <person name="Do H.E."/>
            <person name="Shin Y.K."/>
            <person name="Lee J.-S."/>
        </authorList>
    </citation>
    <scope>NUCLEOTIDE SEQUENCE</scope>
    <source>
        <strain evidence="1">SB3-54</strain>
    </source>
</reference>
<sequence length="46" mass="4661">MRLRLPNGYASAVAAVAFAAVLYKVVRSGAVSSALSSIVTSALHAI</sequence>
<dbReference type="Proteomes" id="UP001164693">
    <property type="component" value="Chromosome"/>
</dbReference>
<proteinExistence type="predicted"/>
<dbReference type="EMBL" id="CP097463">
    <property type="protein sequence ID" value="WAX59149.1"/>
    <property type="molecule type" value="Genomic_DNA"/>
</dbReference>
<evidence type="ECO:0000313" key="1">
    <source>
        <dbReference type="EMBL" id="WAX59149.1"/>
    </source>
</evidence>
<dbReference type="InterPro" id="IPR025338">
    <property type="entry name" value="DUF4244"/>
</dbReference>
<evidence type="ECO:0000313" key="2">
    <source>
        <dbReference type="Proteomes" id="UP001164693"/>
    </source>
</evidence>
<protein>
    <submittedName>
        <fullName evidence="1">DUF4244 domain-containing protein</fullName>
    </submittedName>
</protein>